<reference evidence="2" key="2">
    <citation type="submission" date="2018-03" db="EMBL/GenBank/DDBJ databases">
        <title>The Triticum urartu genome reveals the dynamic nature of wheat genome evolution.</title>
        <authorList>
            <person name="Ling H."/>
            <person name="Ma B."/>
            <person name="Shi X."/>
            <person name="Liu H."/>
            <person name="Dong L."/>
            <person name="Sun H."/>
            <person name="Cao Y."/>
            <person name="Gao Q."/>
            <person name="Zheng S."/>
            <person name="Li Y."/>
            <person name="Yu Y."/>
            <person name="Du H."/>
            <person name="Qi M."/>
            <person name="Li Y."/>
            <person name="Yu H."/>
            <person name="Cui Y."/>
            <person name="Wang N."/>
            <person name="Chen C."/>
            <person name="Wu H."/>
            <person name="Zhao Y."/>
            <person name="Zhang J."/>
            <person name="Li Y."/>
            <person name="Zhou W."/>
            <person name="Zhang B."/>
            <person name="Hu W."/>
            <person name="Eijk M."/>
            <person name="Tang J."/>
            <person name="Witsenboer H."/>
            <person name="Zhao S."/>
            <person name="Li Z."/>
            <person name="Zhang A."/>
            <person name="Wang D."/>
            <person name="Liang C."/>
        </authorList>
    </citation>
    <scope>NUCLEOTIDE SEQUENCE [LARGE SCALE GENOMIC DNA]</scope>
    <source>
        <strain evidence="2">cv. G1812</strain>
    </source>
</reference>
<accession>A0A8R7Q955</accession>
<evidence type="ECO:0000313" key="3">
    <source>
        <dbReference type="Proteomes" id="UP000015106"/>
    </source>
</evidence>
<keyword evidence="3" id="KW-1185">Reference proteome</keyword>
<name>A0A8R7Q955_TRIUA</name>
<keyword evidence="1" id="KW-0812">Transmembrane</keyword>
<dbReference type="AlphaFoldDB" id="A0A8R7Q955"/>
<evidence type="ECO:0000313" key="2">
    <source>
        <dbReference type="EnsemblPlants" id="TuG1812G0500000879.01.T01.cds469968"/>
    </source>
</evidence>
<feature type="transmembrane region" description="Helical" evidence="1">
    <location>
        <begin position="94"/>
        <end position="112"/>
    </location>
</feature>
<proteinExistence type="predicted"/>
<sequence length="113" mass="13262">MKPHTPITNAQETMNFLSCYALVGGDWLSDIFELQVIYNFDQDYNLKDFKTSTYLWVEWLKGTLEYKWICLVSWSRPVIMMKAPPRLKKANGYCNYKSIWALAWLILVVTLIG</sequence>
<reference evidence="2" key="3">
    <citation type="submission" date="2022-06" db="UniProtKB">
        <authorList>
            <consortium name="EnsemblPlants"/>
        </authorList>
    </citation>
    <scope>IDENTIFICATION</scope>
</reference>
<protein>
    <submittedName>
        <fullName evidence="2">Uncharacterized protein</fullName>
    </submittedName>
</protein>
<organism evidence="2 3">
    <name type="scientific">Triticum urartu</name>
    <name type="common">Red wild einkorn</name>
    <name type="synonym">Crithodium urartu</name>
    <dbReference type="NCBI Taxonomy" id="4572"/>
    <lineage>
        <taxon>Eukaryota</taxon>
        <taxon>Viridiplantae</taxon>
        <taxon>Streptophyta</taxon>
        <taxon>Embryophyta</taxon>
        <taxon>Tracheophyta</taxon>
        <taxon>Spermatophyta</taxon>
        <taxon>Magnoliopsida</taxon>
        <taxon>Liliopsida</taxon>
        <taxon>Poales</taxon>
        <taxon>Poaceae</taxon>
        <taxon>BOP clade</taxon>
        <taxon>Pooideae</taxon>
        <taxon>Triticodae</taxon>
        <taxon>Triticeae</taxon>
        <taxon>Triticinae</taxon>
        <taxon>Triticum</taxon>
    </lineage>
</organism>
<keyword evidence="1" id="KW-0472">Membrane</keyword>
<keyword evidence="1" id="KW-1133">Transmembrane helix</keyword>
<dbReference type="Proteomes" id="UP000015106">
    <property type="component" value="Chromosome 5"/>
</dbReference>
<reference evidence="3" key="1">
    <citation type="journal article" date="2013" name="Nature">
        <title>Draft genome of the wheat A-genome progenitor Triticum urartu.</title>
        <authorList>
            <person name="Ling H.Q."/>
            <person name="Zhao S."/>
            <person name="Liu D."/>
            <person name="Wang J."/>
            <person name="Sun H."/>
            <person name="Zhang C."/>
            <person name="Fan H."/>
            <person name="Li D."/>
            <person name="Dong L."/>
            <person name="Tao Y."/>
            <person name="Gao C."/>
            <person name="Wu H."/>
            <person name="Li Y."/>
            <person name="Cui Y."/>
            <person name="Guo X."/>
            <person name="Zheng S."/>
            <person name="Wang B."/>
            <person name="Yu K."/>
            <person name="Liang Q."/>
            <person name="Yang W."/>
            <person name="Lou X."/>
            <person name="Chen J."/>
            <person name="Feng M."/>
            <person name="Jian J."/>
            <person name="Zhang X."/>
            <person name="Luo G."/>
            <person name="Jiang Y."/>
            <person name="Liu J."/>
            <person name="Wang Z."/>
            <person name="Sha Y."/>
            <person name="Zhang B."/>
            <person name="Wu H."/>
            <person name="Tang D."/>
            <person name="Shen Q."/>
            <person name="Xue P."/>
            <person name="Zou S."/>
            <person name="Wang X."/>
            <person name="Liu X."/>
            <person name="Wang F."/>
            <person name="Yang Y."/>
            <person name="An X."/>
            <person name="Dong Z."/>
            <person name="Zhang K."/>
            <person name="Zhang X."/>
            <person name="Luo M.C."/>
            <person name="Dvorak J."/>
            <person name="Tong Y."/>
            <person name="Wang J."/>
            <person name="Yang H."/>
            <person name="Li Z."/>
            <person name="Wang D."/>
            <person name="Zhang A."/>
            <person name="Wang J."/>
        </authorList>
    </citation>
    <scope>NUCLEOTIDE SEQUENCE</scope>
    <source>
        <strain evidence="3">cv. G1812</strain>
    </source>
</reference>
<dbReference type="Gramene" id="TuG1812G0500000879.01.T01">
    <property type="protein sequence ID" value="TuG1812G0500000879.01.T01.cds469968"/>
    <property type="gene ID" value="TuG1812G0500000879.01"/>
</dbReference>
<dbReference type="EnsemblPlants" id="TuG1812G0500000879.01.T01">
    <property type="protein sequence ID" value="TuG1812G0500000879.01.T01.cds469968"/>
    <property type="gene ID" value="TuG1812G0500000879.01"/>
</dbReference>
<evidence type="ECO:0000256" key="1">
    <source>
        <dbReference type="SAM" id="Phobius"/>
    </source>
</evidence>